<evidence type="ECO:0008006" key="3">
    <source>
        <dbReference type="Google" id="ProtNLM"/>
    </source>
</evidence>
<keyword evidence="2" id="KW-1185">Reference proteome</keyword>
<dbReference type="EMBL" id="CP009687">
    <property type="protein sequence ID" value="AKL95635.1"/>
    <property type="molecule type" value="Genomic_DNA"/>
</dbReference>
<dbReference type="PATRIC" id="fig|84022.6.peg.2192"/>
<dbReference type="AlphaFoldDB" id="A0A0G3WCP3"/>
<reference evidence="1 2" key="1">
    <citation type="submission" date="2014-10" db="EMBL/GenBank/DDBJ databases">
        <title>Genome sequence of Clostridium aceticum DSM 1496.</title>
        <authorList>
            <person name="Poehlein A."/>
            <person name="Schiel-Bengelsdorf B."/>
            <person name="Gottschalk G."/>
            <person name="Duerre P."/>
            <person name="Daniel R."/>
        </authorList>
    </citation>
    <scope>NUCLEOTIDE SEQUENCE [LARGE SCALE GENOMIC DNA]</scope>
    <source>
        <strain evidence="1 2">DSM 1496</strain>
    </source>
</reference>
<sequence>MIREEVKDFQEILKGFQVIEEPEAIEKTLKLSKELDEFIFLYEKVKNI</sequence>
<name>A0A0G3WCP3_9CLOT</name>
<dbReference type="Proteomes" id="UP000035704">
    <property type="component" value="Chromosome"/>
</dbReference>
<dbReference type="KEGG" id="cace:CACET_c21890"/>
<evidence type="ECO:0000313" key="1">
    <source>
        <dbReference type="EMBL" id="AKL95635.1"/>
    </source>
</evidence>
<gene>
    <name evidence="1" type="ORF">CACET_c21890</name>
</gene>
<accession>A0A0G3WCP3</accession>
<evidence type="ECO:0000313" key="2">
    <source>
        <dbReference type="Proteomes" id="UP000035704"/>
    </source>
</evidence>
<protein>
    <recommendedName>
        <fullName evidence="3">Spo0E like sporulation regulatory protein</fullName>
    </recommendedName>
</protein>
<organism evidence="1 2">
    <name type="scientific">Clostridium aceticum</name>
    <dbReference type="NCBI Taxonomy" id="84022"/>
    <lineage>
        <taxon>Bacteria</taxon>
        <taxon>Bacillati</taxon>
        <taxon>Bacillota</taxon>
        <taxon>Clostridia</taxon>
        <taxon>Eubacteriales</taxon>
        <taxon>Clostridiaceae</taxon>
        <taxon>Clostridium</taxon>
    </lineage>
</organism>
<proteinExistence type="predicted"/>
<dbReference type="STRING" id="84022.CACET_c21890"/>